<protein>
    <recommendedName>
        <fullName evidence="1">C2H2-type domain-containing protein</fullName>
    </recommendedName>
</protein>
<comment type="caution">
    <text evidence="2">The sequence shown here is derived from an EMBL/GenBank/DDBJ whole genome shotgun (WGS) entry which is preliminary data.</text>
</comment>
<proteinExistence type="predicted"/>
<dbReference type="InterPro" id="IPR022698">
    <property type="entry name" value="OrsD"/>
</dbReference>
<dbReference type="Proteomes" id="UP000186955">
    <property type="component" value="Unassembled WGS sequence"/>
</dbReference>
<keyword evidence="3" id="KW-1185">Reference proteome</keyword>
<dbReference type="STRING" id="1316194.A0A1Q5UF71"/>
<dbReference type="AlphaFoldDB" id="A0A1Q5UF71"/>
<dbReference type="EMBL" id="MNBE01000304">
    <property type="protein sequence ID" value="OKP11117.1"/>
    <property type="molecule type" value="Genomic_DNA"/>
</dbReference>
<reference evidence="2 3" key="1">
    <citation type="submission" date="2016-10" db="EMBL/GenBank/DDBJ databases">
        <title>Genome sequence of the ascomycete fungus Penicillium subrubescens.</title>
        <authorList>
            <person name="De Vries R.P."/>
            <person name="Peng M."/>
            <person name="Dilokpimol A."/>
            <person name="Hilden K."/>
            <person name="Makela M.R."/>
            <person name="Grigoriev I."/>
            <person name="Riley R."/>
            <person name="Granchi Z."/>
        </authorList>
    </citation>
    <scope>NUCLEOTIDE SEQUENCE [LARGE SCALE GENOMIC DNA]</scope>
    <source>
        <strain evidence="2 3">CBS 132785</strain>
    </source>
</reference>
<dbReference type="InterPro" id="IPR013087">
    <property type="entry name" value="Znf_C2H2_type"/>
</dbReference>
<feature type="domain" description="C2H2-type" evidence="1">
    <location>
        <begin position="116"/>
        <end position="137"/>
    </location>
</feature>
<evidence type="ECO:0000259" key="1">
    <source>
        <dbReference type="PROSITE" id="PS00028"/>
    </source>
</evidence>
<dbReference type="Pfam" id="PF12013">
    <property type="entry name" value="OrsD"/>
    <property type="match status" value="1"/>
</dbReference>
<organism evidence="2 3">
    <name type="scientific">Penicillium subrubescens</name>
    <dbReference type="NCBI Taxonomy" id="1316194"/>
    <lineage>
        <taxon>Eukaryota</taxon>
        <taxon>Fungi</taxon>
        <taxon>Dikarya</taxon>
        <taxon>Ascomycota</taxon>
        <taxon>Pezizomycotina</taxon>
        <taxon>Eurotiomycetes</taxon>
        <taxon>Eurotiomycetidae</taxon>
        <taxon>Eurotiales</taxon>
        <taxon>Aspergillaceae</taxon>
        <taxon>Penicillium</taxon>
    </lineage>
</organism>
<evidence type="ECO:0000313" key="2">
    <source>
        <dbReference type="EMBL" id="OKP11117.1"/>
    </source>
</evidence>
<name>A0A1Q5UF71_9EURO</name>
<accession>A0A1Q5UF71</accession>
<dbReference type="PROSITE" id="PS00028">
    <property type="entry name" value="ZINC_FINGER_C2H2_1"/>
    <property type="match status" value="1"/>
</dbReference>
<gene>
    <name evidence="2" type="ORF">PENSUB_3487</name>
</gene>
<evidence type="ECO:0000313" key="3">
    <source>
        <dbReference type="Proteomes" id="UP000186955"/>
    </source>
</evidence>
<sequence length="364" mass="42080">MAHIQRIYSIVQYISTFNISEPAEPTIADQYFICNRQWGVAICRQCERGVRPREIVRHLTNIKGKHRISKRVAEQVLDIIRQTDEWNSIEDETRSLPAAVDRPIPALPIYQDGLQCQFCRQIYRSRESLRVHWSKEHRFSAYGHGGKPRPSEIAAGKQKQEEGAKSVVCQQVFPRGLGSHYIHVRYPGAACQPEAPPPQATQVAEAVDQLREVFTRKIQLEAEIRPGDIDEANPWLDRTGWAAYLRGRKSKELRICIESPKEDAEGDEGTARVIWDAMLGVARKSQSITQRTGHLLRIEAARTDIEKIPSKPLQAYMKADEELERHVDPWRRILMFFARTQVRHDWNSPVYRFSKRQRKAWDAL</sequence>